<evidence type="ECO:0000313" key="2">
    <source>
        <dbReference type="EMBL" id="QID17583.1"/>
    </source>
</evidence>
<name>A0A6C1B2H4_9RHOO</name>
<proteinExistence type="predicted"/>
<keyword evidence="1" id="KW-0472">Membrane</keyword>
<organism evidence="2 3">
    <name type="scientific">Nitrogeniibacter mangrovi</name>
    <dbReference type="NCBI Taxonomy" id="2016596"/>
    <lineage>
        <taxon>Bacteria</taxon>
        <taxon>Pseudomonadati</taxon>
        <taxon>Pseudomonadota</taxon>
        <taxon>Betaproteobacteria</taxon>
        <taxon>Rhodocyclales</taxon>
        <taxon>Zoogloeaceae</taxon>
        <taxon>Nitrogeniibacter</taxon>
    </lineage>
</organism>
<keyword evidence="3" id="KW-1185">Reference proteome</keyword>
<feature type="transmembrane region" description="Helical" evidence="1">
    <location>
        <begin position="16"/>
        <end position="33"/>
    </location>
</feature>
<evidence type="ECO:0000313" key="3">
    <source>
        <dbReference type="Proteomes" id="UP000501991"/>
    </source>
</evidence>
<evidence type="ECO:0000256" key="1">
    <source>
        <dbReference type="SAM" id="Phobius"/>
    </source>
</evidence>
<dbReference type="RefSeq" id="WP_173764746.1">
    <property type="nucleotide sequence ID" value="NZ_CP048836.1"/>
</dbReference>
<protein>
    <submittedName>
        <fullName evidence="2">Uncharacterized protein</fullName>
    </submittedName>
</protein>
<sequence>MMVPATGKLMVRVCQWENLGLAGLALFSFFAVKDYGARVKDSIKIMLALGFGFAAMAAYDFFVATYASKSGGFFSGLLWKLREIFGPGASASALLGIALIFFFVAFYEASTRRAD</sequence>
<keyword evidence="1" id="KW-0812">Transmembrane</keyword>
<keyword evidence="1" id="KW-1133">Transmembrane helix</keyword>
<feature type="transmembrane region" description="Helical" evidence="1">
    <location>
        <begin position="84"/>
        <end position="107"/>
    </location>
</feature>
<dbReference type="KEGG" id="azq:G3580_07950"/>
<dbReference type="Proteomes" id="UP000501991">
    <property type="component" value="Chromosome"/>
</dbReference>
<reference evidence="2 3" key="1">
    <citation type="submission" date="2020-02" db="EMBL/GenBank/DDBJ databases">
        <title>Nitrogenibacter mangrovi gen. nov., sp. nov. isolated from mangrove sediment, a denitrifying betaproteobacterium.</title>
        <authorList>
            <person name="Liao H."/>
            <person name="Tian Y."/>
        </authorList>
    </citation>
    <scope>NUCLEOTIDE SEQUENCE [LARGE SCALE GENOMIC DNA]</scope>
    <source>
        <strain evidence="2 3">M9-3-2</strain>
    </source>
</reference>
<feature type="transmembrane region" description="Helical" evidence="1">
    <location>
        <begin position="45"/>
        <end position="64"/>
    </location>
</feature>
<dbReference type="EMBL" id="CP048836">
    <property type="protein sequence ID" value="QID17583.1"/>
    <property type="molecule type" value="Genomic_DNA"/>
</dbReference>
<accession>A0A6C1B2H4</accession>
<gene>
    <name evidence="2" type="ORF">G3580_07950</name>
</gene>
<dbReference type="AlphaFoldDB" id="A0A6C1B2H4"/>